<proteinExistence type="predicted"/>
<dbReference type="OMA" id="ERWNAMT"/>
<sequence length="84" mass="10222">ESDEPHVKRPMNAFMVWAREERRMILKAYPDMHNSSISKILGAKWKMMKAEEKQPFYEEQSRLSRLHMEKHPNYRYRSVNHTTT</sequence>
<keyword evidence="4 5" id="KW-0539">Nucleus</keyword>
<dbReference type="Gene3D" id="1.10.30.10">
    <property type="entry name" value="High mobility group box domain"/>
    <property type="match status" value="1"/>
</dbReference>
<dbReference type="Proteomes" id="UP000015101">
    <property type="component" value="Unassembled WGS sequence"/>
</dbReference>
<dbReference type="KEGG" id="hro:HELRODRAFT_78231"/>
<keyword evidence="1" id="KW-0805">Transcription regulation</keyword>
<dbReference type="PANTHER" id="PTHR45789:SF2">
    <property type="entry name" value="FI18025P1"/>
    <property type="match status" value="1"/>
</dbReference>
<gene>
    <name evidence="8" type="primary">20215544</name>
    <name evidence="7" type="ORF">HELRODRAFT_78231</name>
</gene>
<reference evidence="9" key="1">
    <citation type="submission" date="2012-12" db="EMBL/GenBank/DDBJ databases">
        <authorList>
            <person name="Hellsten U."/>
            <person name="Grimwood J."/>
            <person name="Chapman J.A."/>
            <person name="Shapiro H."/>
            <person name="Aerts A."/>
            <person name="Otillar R.P."/>
            <person name="Terry A.Y."/>
            <person name="Boore J.L."/>
            <person name="Simakov O."/>
            <person name="Marletaz F."/>
            <person name="Cho S.-J."/>
            <person name="Edsinger-Gonzales E."/>
            <person name="Havlak P."/>
            <person name="Kuo D.-H."/>
            <person name="Larsson T."/>
            <person name="Lv J."/>
            <person name="Arendt D."/>
            <person name="Savage R."/>
            <person name="Osoegawa K."/>
            <person name="de Jong P."/>
            <person name="Lindberg D.R."/>
            <person name="Seaver E.C."/>
            <person name="Weisblat D.A."/>
            <person name="Putnam N.H."/>
            <person name="Grigoriev I.V."/>
            <person name="Rokhsar D.S."/>
        </authorList>
    </citation>
    <scope>NUCLEOTIDE SEQUENCE</scope>
</reference>
<evidence type="ECO:0000313" key="8">
    <source>
        <dbReference type="EnsemblMetazoa" id="HelroP78231"/>
    </source>
</evidence>
<name>T1G396_HELRO</name>
<dbReference type="SUPFAM" id="SSF47095">
    <property type="entry name" value="HMG-box"/>
    <property type="match status" value="1"/>
</dbReference>
<organism evidence="8 9">
    <name type="scientific">Helobdella robusta</name>
    <name type="common">Californian leech</name>
    <dbReference type="NCBI Taxonomy" id="6412"/>
    <lineage>
        <taxon>Eukaryota</taxon>
        <taxon>Metazoa</taxon>
        <taxon>Spiralia</taxon>
        <taxon>Lophotrochozoa</taxon>
        <taxon>Annelida</taxon>
        <taxon>Clitellata</taxon>
        <taxon>Hirudinea</taxon>
        <taxon>Rhynchobdellida</taxon>
        <taxon>Glossiphoniidae</taxon>
        <taxon>Helobdella</taxon>
    </lineage>
</organism>
<dbReference type="InterPro" id="IPR051356">
    <property type="entry name" value="SOX/SOX-like_TF"/>
</dbReference>
<dbReference type="InterPro" id="IPR036910">
    <property type="entry name" value="HMG_box_dom_sf"/>
</dbReference>
<dbReference type="STRING" id="6412.T1G396"/>
<evidence type="ECO:0000259" key="6">
    <source>
        <dbReference type="PROSITE" id="PS50118"/>
    </source>
</evidence>
<dbReference type="InParanoid" id="T1G396"/>
<evidence type="ECO:0000313" key="9">
    <source>
        <dbReference type="Proteomes" id="UP000015101"/>
    </source>
</evidence>
<protein>
    <recommendedName>
        <fullName evidence="6">HMG box domain-containing protein</fullName>
    </recommendedName>
</protein>
<dbReference type="Pfam" id="PF00505">
    <property type="entry name" value="HMG_box"/>
    <property type="match status" value="1"/>
</dbReference>
<dbReference type="CTD" id="20215544"/>
<keyword evidence="2 5" id="KW-0238">DNA-binding</keyword>
<evidence type="ECO:0000256" key="3">
    <source>
        <dbReference type="ARBA" id="ARBA00023163"/>
    </source>
</evidence>
<evidence type="ECO:0000256" key="4">
    <source>
        <dbReference type="ARBA" id="ARBA00023242"/>
    </source>
</evidence>
<dbReference type="AlphaFoldDB" id="T1G396"/>
<keyword evidence="3" id="KW-0804">Transcription</keyword>
<dbReference type="eggNOG" id="KOG0528">
    <property type="taxonomic scope" value="Eukaryota"/>
</dbReference>
<dbReference type="HOGENOM" id="CLU_082854_5_3_1"/>
<dbReference type="EMBL" id="AMQM01003966">
    <property type="status" value="NOT_ANNOTATED_CDS"/>
    <property type="molecule type" value="Genomic_DNA"/>
</dbReference>
<keyword evidence="9" id="KW-1185">Reference proteome</keyword>
<feature type="DNA-binding region" description="HMG box" evidence="5">
    <location>
        <begin position="7"/>
        <end position="75"/>
    </location>
</feature>
<dbReference type="FunCoup" id="T1G396">
    <property type="interactions" value="169"/>
</dbReference>
<dbReference type="EMBL" id="KB096411">
    <property type="protein sequence ID" value="ESO04887.1"/>
    <property type="molecule type" value="Genomic_DNA"/>
</dbReference>
<dbReference type="FunFam" id="1.10.30.10:FF:000003">
    <property type="entry name" value="Putative transcription factor SOX-6"/>
    <property type="match status" value="1"/>
</dbReference>
<evidence type="ECO:0000256" key="2">
    <source>
        <dbReference type="ARBA" id="ARBA00023125"/>
    </source>
</evidence>
<evidence type="ECO:0000313" key="7">
    <source>
        <dbReference type="EMBL" id="ESO04887.1"/>
    </source>
</evidence>
<evidence type="ECO:0000256" key="5">
    <source>
        <dbReference type="PROSITE-ProRule" id="PRU00267"/>
    </source>
</evidence>
<dbReference type="EnsemblMetazoa" id="HelroT78231">
    <property type="protein sequence ID" value="HelroP78231"/>
    <property type="gene ID" value="HelroG78231"/>
</dbReference>
<feature type="domain" description="HMG box" evidence="6">
    <location>
        <begin position="7"/>
        <end position="75"/>
    </location>
</feature>
<reference evidence="8" key="3">
    <citation type="submission" date="2015-06" db="UniProtKB">
        <authorList>
            <consortium name="EnsemblMetazoa"/>
        </authorList>
    </citation>
    <scope>IDENTIFICATION</scope>
</reference>
<reference evidence="7 9" key="2">
    <citation type="journal article" date="2013" name="Nature">
        <title>Insights into bilaterian evolution from three spiralian genomes.</title>
        <authorList>
            <person name="Simakov O."/>
            <person name="Marletaz F."/>
            <person name="Cho S.J."/>
            <person name="Edsinger-Gonzales E."/>
            <person name="Havlak P."/>
            <person name="Hellsten U."/>
            <person name="Kuo D.H."/>
            <person name="Larsson T."/>
            <person name="Lv J."/>
            <person name="Arendt D."/>
            <person name="Savage R."/>
            <person name="Osoegawa K."/>
            <person name="de Jong P."/>
            <person name="Grimwood J."/>
            <person name="Chapman J.A."/>
            <person name="Shapiro H."/>
            <person name="Aerts A."/>
            <person name="Otillar R.P."/>
            <person name="Terry A.Y."/>
            <person name="Boore J.L."/>
            <person name="Grigoriev I.V."/>
            <person name="Lindberg D.R."/>
            <person name="Seaver E.C."/>
            <person name="Weisblat D.A."/>
            <person name="Putnam N.H."/>
            <person name="Rokhsar D.S."/>
        </authorList>
    </citation>
    <scope>NUCLEOTIDE SEQUENCE</scope>
</reference>
<dbReference type="GO" id="GO:0005634">
    <property type="term" value="C:nucleus"/>
    <property type="evidence" value="ECO:0007669"/>
    <property type="project" value="UniProtKB-UniRule"/>
</dbReference>
<dbReference type="GO" id="GO:0003677">
    <property type="term" value="F:DNA binding"/>
    <property type="evidence" value="ECO:0007669"/>
    <property type="project" value="UniProtKB-UniRule"/>
</dbReference>
<dbReference type="OrthoDB" id="6247875at2759"/>
<accession>T1G396</accession>
<dbReference type="SMART" id="SM00398">
    <property type="entry name" value="HMG"/>
    <property type="match status" value="1"/>
</dbReference>
<dbReference type="GeneID" id="20215544"/>
<dbReference type="InterPro" id="IPR009071">
    <property type="entry name" value="HMG_box_dom"/>
</dbReference>
<dbReference type="PROSITE" id="PS50118">
    <property type="entry name" value="HMG_BOX_2"/>
    <property type="match status" value="1"/>
</dbReference>
<evidence type="ECO:0000256" key="1">
    <source>
        <dbReference type="ARBA" id="ARBA00023015"/>
    </source>
</evidence>
<dbReference type="PANTHER" id="PTHR45789">
    <property type="entry name" value="FI18025P1"/>
    <property type="match status" value="1"/>
</dbReference>
<dbReference type="RefSeq" id="XP_009016820.1">
    <property type="nucleotide sequence ID" value="XM_009018572.1"/>
</dbReference>